<keyword evidence="8" id="KW-0067">ATP-binding</keyword>
<dbReference type="PROSITE" id="PS50928">
    <property type="entry name" value="ABC_TM1"/>
    <property type="match status" value="1"/>
</dbReference>
<evidence type="ECO:0000256" key="3">
    <source>
        <dbReference type="ARBA" id="ARBA00005417"/>
    </source>
</evidence>
<comment type="similarity">
    <text evidence="11">Belongs to the binding-protein-dependent transport system permease family.</text>
</comment>
<dbReference type="GO" id="GO:0005524">
    <property type="term" value="F:ATP binding"/>
    <property type="evidence" value="ECO:0007669"/>
    <property type="project" value="UniProtKB-KW"/>
</dbReference>
<dbReference type="GO" id="GO:0055085">
    <property type="term" value="P:transmembrane transport"/>
    <property type="evidence" value="ECO:0007669"/>
    <property type="project" value="InterPro"/>
</dbReference>
<sequence length="664" mass="69840">MTPPEGTRTREGRPERIRRTVLRRPLALASLGYLALVLAGAVFAPLLAPYGPTATDLQHVLSGPSPDHWLGTDSLGRDVLSRLLHGSRVTFLGVGEGVATALVVGVTTGLLAGFLGGWTDRLVSWLTDVVLAVPVIVSLLVVLAVFGSDETAAMVAFGVLASPGLARVVRGATLVVRREPYVAAARVAGLPRRRILRGQVLPRVAGPVIVQASLLAGSALLTETGLGYLGLGVQPPAPTWGNMVADASHVIDRQPWLLVPPGVVIGLAVLSFGLIGDTVRDATADRVASTPAPRPIRRARATTTRPVPAANANATALLSVEELTVALPTGDGLTPVVDGASLEIGKGETVGLVGESGCGKTLTGRAILGLLPPGGRITAGRVLFDGADLATLGPRQWRGVRGARIALVSQEPIGSLDPMVTVGRHVDELVRRHHGGNRKASRARTLDLLSAVRLPDPERTADRYPHELSGGMAQRVAIAMALAGEPELLIADEPTTALDVTVQAEILTLLRTLQHDKGTAILLVSHDWGVVAEMCSRAYVMYAGHMVESAPVTRLLDHPRHPYTAGLLACAPRHARPRGRLPSIPGTVPDPGRRPDGCHFAPRCPLSTTECTTGPVPVFQPDAGHRTRCLHHTDVAKEVNDEQPAGAPPPGTRPDRHLPRPPRG</sequence>
<dbReference type="CDD" id="cd06261">
    <property type="entry name" value="TM_PBP2"/>
    <property type="match status" value="1"/>
</dbReference>
<evidence type="ECO:0000313" key="15">
    <source>
        <dbReference type="EMBL" id="AEW99840.1"/>
    </source>
</evidence>
<dbReference type="FunFam" id="3.40.50.300:FF:000016">
    <property type="entry name" value="Oligopeptide ABC transporter ATP-binding component"/>
    <property type="match status" value="1"/>
</dbReference>
<dbReference type="PATRIC" id="fig|1003195.11.peg.90"/>
<dbReference type="Proteomes" id="UP000007842">
    <property type="component" value="Plasmid pSCATT"/>
</dbReference>
<dbReference type="KEGG" id="sct:SCAT_p0097"/>
<dbReference type="OrthoDB" id="9809030at2"/>
<dbReference type="InterPro" id="IPR003439">
    <property type="entry name" value="ABC_transporter-like_ATP-bd"/>
</dbReference>
<organism evidence="15 16">
    <name type="scientific">Streptantibioticus cattleyicolor (strain ATCC 35852 / DSM 46488 / JCM 4925 / NBRC 14057 / NRRL 8057)</name>
    <name type="common">Streptomyces cattleya</name>
    <dbReference type="NCBI Taxonomy" id="1003195"/>
    <lineage>
        <taxon>Bacteria</taxon>
        <taxon>Bacillati</taxon>
        <taxon>Actinomycetota</taxon>
        <taxon>Actinomycetes</taxon>
        <taxon>Kitasatosporales</taxon>
        <taxon>Streptomycetaceae</taxon>
        <taxon>Streptantibioticus</taxon>
    </lineage>
</organism>
<dbReference type="PANTHER" id="PTHR43297">
    <property type="entry name" value="OLIGOPEPTIDE TRANSPORT ATP-BINDING PROTEIN APPD"/>
    <property type="match status" value="1"/>
</dbReference>
<evidence type="ECO:0000256" key="6">
    <source>
        <dbReference type="ARBA" id="ARBA00022692"/>
    </source>
</evidence>
<dbReference type="PANTHER" id="PTHR43297:SF2">
    <property type="entry name" value="DIPEPTIDE TRANSPORT ATP-BINDING PROTEIN DPPD"/>
    <property type="match status" value="1"/>
</dbReference>
<dbReference type="GO" id="GO:0005886">
    <property type="term" value="C:plasma membrane"/>
    <property type="evidence" value="ECO:0007669"/>
    <property type="project" value="UniProtKB-SubCell"/>
</dbReference>
<keyword evidence="16" id="KW-1185">Reference proteome</keyword>
<comment type="similarity">
    <text evidence="3">Belongs to the ABC transporter superfamily.</text>
</comment>
<keyword evidence="15" id="KW-0614">Plasmid</keyword>
<feature type="domain" description="ABC transporter" evidence="13">
    <location>
        <begin position="318"/>
        <end position="568"/>
    </location>
</feature>
<evidence type="ECO:0000256" key="1">
    <source>
        <dbReference type="ARBA" id="ARBA00004141"/>
    </source>
</evidence>
<dbReference type="InterPro" id="IPR035906">
    <property type="entry name" value="MetI-like_sf"/>
</dbReference>
<dbReference type="GO" id="GO:0015833">
    <property type="term" value="P:peptide transport"/>
    <property type="evidence" value="ECO:0007669"/>
    <property type="project" value="InterPro"/>
</dbReference>
<evidence type="ECO:0000256" key="10">
    <source>
        <dbReference type="ARBA" id="ARBA00023136"/>
    </source>
</evidence>
<evidence type="ECO:0000256" key="4">
    <source>
        <dbReference type="ARBA" id="ARBA00022448"/>
    </source>
</evidence>
<dbReference type="InterPro" id="IPR017871">
    <property type="entry name" value="ABC_transporter-like_CS"/>
</dbReference>
<keyword evidence="4 11" id="KW-0813">Transport</keyword>
<dbReference type="KEGG" id="scy:SCATT_p16470"/>
<dbReference type="Pfam" id="PF00005">
    <property type="entry name" value="ABC_tran"/>
    <property type="match status" value="1"/>
</dbReference>
<dbReference type="RefSeq" id="WP_014150554.1">
    <property type="nucleotide sequence ID" value="NC_016113.1"/>
</dbReference>
<dbReference type="CDD" id="cd03257">
    <property type="entry name" value="ABC_NikE_OppD_transporters"/>
    <property type="match status" value="1"/>
</dbReference>
<evidence type="ECO:0000256" key="11">
    <source>
        <dbReference type="RuleBase" id="RU363032"/>
    </source>
</evidence>
<dbReference type="GO" id="GO:0016887">
    <property type="term" value="F:ATP hydrolysis activity"/>
    <property type="evidence" value="ECO:0007669"/>
    <property type="project" value="InterPro"/>
</dbReference>
<proteinExistence type="inferred from homology"/>
<dbReference type="InterPro" id="IPR003593">
    <property type="entry name" value="AAA+_ATPase"/>
</dbReference>
<dbReference type="SUPFAM" id="SSF52540">
    <property type="entry name" value="P-loop containing nucleoside triphosphate hydrolases"/>
    <property type="match status" value="1"/>
</dbReference>
<dbReference type="Pfam" id="PF12911">
    <property type="entry name" value="OppC_N"/>
    <property type="match status" value="1"/>
</dbReference>
<gene>
    <name evidence="15" type="ordered locus">SCATT_p16470</name>
</gene>
<protein>
    <submittedName>
        <fullName evidence="15">Oligopeptide/dipeptide ABC transporter, ATPase subunit</fullName>
    </submittedName>
</protein>
<dbReference type="InterPro" id="IPR000515">
    <property type="entry name" value="MetI-like"/>
</dbReference>
<feature type="region of interest" description="Disordered" evidence="12">
    <location>
        <begin position="636"/>
        <end position="664"/>
    </location>
</feature>
<name>F8JK24_STREN</name>
<dbReference type="SUPFAM" id="SSF161098">
    <property type="entry name" value="MetI-like"/>
    <property type="match status" value="1"/>
</dbReference>
<evidence type="ECO:0000256" key="9">
    <source>
        <dbReference type="ARBA" id="ARBA00022989"/>
    </source>
</evidence>
<dbReference type="InterPro" id="IPR025966">
    <property type="entry name" value="OppC_N"/>
</dbReference>
<evidence type="ECO:0000256" key="5">
    <source>
        <dbReference type="ARBA" id="ARBA00022475"/>
    </source>
</evidence>
<feature type="region of interest" description="Disordered" evidence="12">
    <location>
        <begin position="576"/>
        <end position="596"/>
    </location>
</feature>
<evidence type="ECO:0000259" key="14">
    <source>
        <dbReference type="PROSITE" id="PS50928"/>
    </source>
</evidence>
<feature type="transmembrane region" description="Helical" evidence="11">
    <location>
        <begin position="98"/>
        <end position="118"/>
    </location>
</feature>
<evidence type="ECO:0000256" key="2">
    <source>
        <dbReference type="ARBA" id="ARBA00004202"/>
    </source>
</evidence>
<dbReference type="PROSITE" id="PS00211">
    <property type="entry name" value="ABC_TRANSPORTER_1"/>
    <property type="match status" value="1"/>
</dbReference>
<evidence type="ECO:0000256" key="12">
    <source>
        <dbReference type="SAM" id="MobiDB-lite"/>
    </source>
</evidence>
<keyword evidence="6 11" id="KW-0812">Transmembrane</keyword>
<dbReference type="Pfam" id="PF00528">
    <property type="entry name" value="BPD_transp_1"/>
    <property type="match status" value="1"/>
</dbReference>
<accession>G8XHK3</accession>
<feature type="transmembrane region" description="Helical" evidence="11">
    <location>
        <begin position="26"/>
        <end position="48"/>
    </location>
</feature>
<feature type="transmembrane region" description="Helical" evidence="11">
    <location>
        <begin position="125"/>
        <end position="146"/>
    </location>
</feature>
<dbReference type="InterPro" id="IPR027417">
    <property type="entry name" value="P-loop_NTPase"/>
</dbReference>
<dbReference type="Gene3D" id="1.10.3720.10">
    <property type="entry name" value="MetI-like"/>
    <property type="match status" value="1"/>
</dbReference>
<keyword evidence="5" id="KW-1003">Cell membrane</keyword>
<evidence type="ECO:0000256" key="7">
    <source>
        <dbReference type="ARBA" id="ARBA00022741"/>
    </source>
</evidence>
<geneLocation type="plasmid" evidence="15 16">
    <name>pSCATT</name>
</geneLocation>
<dbReference type="Gene3D" id="3.40.50.300">
    <property type="entry name" value="P-loop containing nucleotide triphosphate hydrolases"/>
    <property type="match status" value="1"/>
</dbReference>
<dbReference type="HOGENOM" id="CLU_000604_70_3_11"/>
<evidence type="ECO:0000256" key="8">
    <source>
        <dbReference type="ARBA" id="ARBA00022840"/>
    </source>
</evidence>
<dbReference type="PROSITE" id="PS50893">
    <property type="entry name" value="ABC_TRANSPORTER_2"/>
    <property type="match status" value="1"/>
</dbReference>
<keyword evidence="10 11" id="KW-0472">Membrane</keyword>
<evidence type="ECO:0000313" key="16">
    <source>
        <dbReference type="Proteomes" id="UP000007842"/>
    </source>
</evidence>
<dbReference type="NCBIfam" id="TIGR01727">
    <property type="entry name" value="oligo_HPY"/>
    <property type="match status" value="1"/>
</dbReference>
<dbReference type="SMART" id="SM00382">
    <property type="entry name" value="AAA"/>
    <property type="match status" value="1"/>
</dbReference>
<evidence type="ECO:0000259" key="13">
    <source>
        <dbReference type="PROSITE" id="PS50893"/>
    </source>
</evidence>
<keyword evidence="7" id="KW-0547">Nucleotide-binding</keyword>
<dbReference type="Pfam" id="PF08352">
    <property type="entry name" value="oligo_HPY"/>
    <property type="match status" value="1"/>
</dbReference>
<keyword evidence="9 11" id="KW-1133">Transmembrane helix</keyword>
<dbReference type="InterPro" id="IPR013563">
    <property type="entry name" value="Oligopep_ABC_C"/>
</dbReference>
<dbReference type="EMBL" id="CP003229">
    <property type="protein sequence ID" value="AEW99840.1"/>
    <property type="molecule type" value="Genomic_DNA"/>
</dbReference>
<comment type="subcellular location">
    <subcellularLocation>
        <location evidence="11">Cell membrane</location>
        <topology evidence="11">Multi-pass membrane protein</topology>
    </subcellularLocation>
    <subcellularLocation>
        <location evidence="2">Cell membrane</location>
        <topology evidence="2">Peripheral membrane protein</topology>
    </subcellularLocation>
    <subcellularLocation>
        <location evidence="1">Membrane</location>
        <topology evidence="1">Multi-pass membrane protein</topology>
    </subcellularLocation>
</comment>
<reference evidence="16" key="1">
    <citation type="submission" date="2011-12" db="EMBL/GenBank/DDBJ databases">
        <title>Complete genome sequence of Streptomyces cattleya strain DSM 46488.</title>
        <authorList>
            <person name="Ou H.-Y."/>
            <person name="Li P."/>
            <person name="Zhao C."/>
            <person name="O'Hagan D."/>
            <person name="Deng Z."/>
        </authorList>
    </citation>
    <scope>NUCLEOTIDE SEQUENCE [LARGE SCALE GENOMIC DNA]</scope>
    <source>
        <strain evidence="16">ATCC 35852 / DSM 46488 / JCM 4925 / NBRC 14057 / NRRL 8057</strain>
        <plasmid evidence="16">Plasmid pSCATT</plasmid>
    </source>
</reference>
<dbReference type="InterPro" id="IPR050388">
    <property type="entry name" value="ABC_Ni/Peptide_Import"/>
</dbReference>
<dbReference type="AlphaFoldDB" id="F8JK24"/>
<feature type="domain" description="ABC transmembrane type-1" evidence="14">
    <location>
        <begin position="87"/>
        <end position="276"/>
    </location>
</feature>
<accession>F8JK24</accession>